<organism evidence="3">
    <name type="scientific">Colletotrichum graminicola (strain M1.001 / M2 / FGSC 10212)</name>
    <name type="common">Maize anthracnose fungus</name>
    <name type="synonym">Glomerella graminicola</name>
    <dbReference type="NCBI Taxonomy" id="645133"/>
    <lineage>
        <taxon>Eukaryota</taxon>
        <taxon>Fungi</taxon>
        <taxon>Dikarya</taxon>
        <taxon>Ascomycota</taxon>
        <taxon>Pezizomycotina</taxon>
        <taxon>Sordariomycetes</taxon>
        <taxon>Hypocreomycetidae</taxon>
        <taxon>Glomerellales</taxon>
        <taxon>Glomerellaceae</taxon>
        <taxon>Colletotrichum</taxon>
        <taxon>Colletotrichum graminicola species complex</taxon>
    </lineage>
</organism>
<reference evidence="3" key="1">
    <citation type="journal article" date="2012" name="Nat. Genet.">
        <title>Lifestyle transitions in plant pathogenic Colletotrichum fungi deciphered by genome and transcriptome analyses.</title>
        <authorList>
            <person name="O'Connell R.J."/>
            <person name="Thon M.R."/>
            <person name="Hacquard S."/>
            <person name="Amyotte S.G."/>
            <person name="Kleemann J."/>
            <person name="Torres M.F."/>
            <person name="Damm U."/>
            <person name="Buiate E.A."/>
            <person name="Epstein L."/>
            <person name="Alkan N."/>
            <person name="Altmueller J."/>
            <person name="Alvarado-Balderrama L."/>
            <person name="Bauser C.A."/>
            <person name="Becker C."/>
            <person name="Birren B.W."/>
            <person name="Chen Z."/>
            <person name="Choi J."/>
            <person name="Crouch J.A."/>
            <person name="Duvick J.P."/>
            <person name="Farman M.A."/>
            <person name="Gan P."/>
            <person name="Heiman D."/>
            <person name="Henrissat B."/>
            <person name="Howard R.J."/>
            <person name="Kabbage M."/>
            <person name="Koch C."/>
            <person name="Kracher B."/>
            <person name="Kubo Y."/>
            <person name="Law A.D."/>
            <person name="Lebrun M.-H."/>
            <person name="Lee Y.-H."/>
            <person name="Miyara I."/>
            <person name="Moore N."/>
            <person name="Neumann U."/>
            <person name="Nordstroem K."/>
            <person name="Panaccione D.G."/>
            <person name="Panstruga R."/>
            <person name="Place M."/>
            <person name="Proctor R.H."/>
            <person name="Prusky D."/>
            <person name="Rech G."/>
            <person name="Reinhardt R."/>
            <person name="Rollins J.A."/>
            <person name="Rounsley S."/>
            <person name="Schardl C.L."/>
            <person name="Schwartz D.C."/>
            <person name="Shenoy N."/>
            <person name="Shirasu K."/>
            <person name="Sikhakolli U.R."/>
            <person name="Stueber K."/>
            <person name="Sukno S.A."/>
            <person name="Sweigard J.A."/>
            <person name="Takano Y."/>
            <person name="Takahara H."/>
            <person name="Trail F."/>
            <person name="van der Does H.C."/>
            <person name="Voll L.M."/>
            <person name="Will I."/>
            <person name="Young S."/>
            <person name="Zeng Q."/>
            <person name="Zhang J."/>
            <person name="Zhou S."/>
            <person name="Dickman M.B."/>
            <person name="Schulze-Lefert P."/>
            <person name="Ver Loren van Themaat E."/>
            <person name="Ma L.-J."/>
            <person name="Vaillancourt L.J."/>
        </authorList>
    </citation>
    <scope>NUCLEOTIDE SEQUENCE [LARGE SCALE GENOMIC DNA]</scope>
    <source>
        <strain evidence="3">M1.001 / M2 / FGSC 10212</strain>
    </source>
</reference>
<name>E3R147_COLGM</name>
<dbReference type="VEuPathDB" id="FungiDB:GLRG_11981"/>
<evidence type="ECO:0000313" key="3">
    <source>
        <dbReference type="Proteomes" id="UP000008782"/>
    </source>
</evidence>
<keyword evidence="3" id="KW-1185">Reference proteome</keyword>
<dbReference type="EMBL" id="GG697608">
    <property type="protein sequence ID" value="EFQ36835.1"/>
    <property type="molecule type" value="Genomic_DNA"/>
</dbReference>
<evidence type="ECO:0000256" key="1">
    <source>
        <dbReference type="SAM" id="MobiDB-lite"/>
    </source>
</evidence>
<dbReference type="eggNOG" id="ENOG502REJA">
    <property type="taxonomic scope" value="Eukaryota"/>
</dbReference>
<dbReference type="Proteomes" id="UP000008782">
    <property type="component" value="Unassembled WGS sequence"/>
</dbReference>
<dbReference type="RefSeq" id="XP_008100855.1">
    <property type="nucleotide sequence ID" value="XM_008102664.1"/>
</dbReference>
<feature type="compositionally biased region" description="Low complexity" evidence="1">
    <location>
        <begin position="151"/>
        <end position="167"/>
    </location>
</feature>
<proteinExistence type="predicted"/>
<dbReference type="AlphaFoldDB" id="E3R147"/>
<evidence type="ECO:0000313" key="2">
    <source>
        <dbReference type="EMBL" id="EFQ36835.1"/>
    </source>
</evidence>
<gene>
    <name evidence="2" type="ORF">GLRG_11981</name>
</gene>
<dbReference type="GeneID" id="24417344"/>
<dbReference type="HOGENOM" id="CLU_052368_0_0_1"/>
<sequence>MSAPSTPTPPPAYAPAHTAATNFQAPLSILPQQDPAVSTILSELDRALNHLAHSPSATISNIFPRLQITAQPPNASAAINIQDFPVWLRGRIPKPRLQATLFPVFNAAITAIKDAKNKPGIASCASSVAPSCAGSVALSLPGSLPSSLPGSCAPSRAASLEPSAAASPDHHMLPPPLPLRSKLPRASKKQAAEVMSAAAAAAAADTPPAKRRKTIAPVELPRRRKLSLLSDDGSSLAVATPVLDKAGPRLQTLPVGGESPSFGFFREEENDDKQEEDNTAKCVKACRRLLAISGRDGPAINDPVLWGALSLLRNSAYWFVTRAKADAGDNNK</sequence>
<protein>
    <submittedName>
        <fullName evidence="2">Uncharacterized protein</fullName>
    </submittedName>
</protein>
<dbReference type="OrthoDB" id="4851567at2759"/>
<feature type="region of interest" description="Disordered" evidence="1">
    <location>
        <begin position="151"/>
        <end position="191"/>
    </location>
</feature>
<accession>E3R147</accession>